<dbReference type="PANTHER" id="PTHR47505">
    <property type="entry name" value="DNA UTILIZATION PROTEIN YHGH"/>
    <property type="match status" value="1"/>
</dbReference>
<keyword evidence="4" id="KW-1185">Reference proteome</keyword>
<dbReference type="RefSeq" id="WP_035145022.1">
    <property type="nucleotide sequence ID" value="NZ_JAAZWO010000028.1"/>
</dbReference>
<dbReference type="Pfam" id="PF00156">
    <property type="entry name" value="Pribosyltran"/>
    <property type="match status" value="1"/>
</dbReference>
<reference evidence="3 4" key="1">
    <citation type="submission" date="2020-04" db="EMBL/GenBank/DDBJ databases">
        <title>Genomic insights into acetone-butanol-ethanol (ABE) fermentation by sequencing solventogenic clostridia strains.</title>
        <authorList>
            <person name="Brown S."/>
        </authorList>
    </citation>
    <scope>NUCLEOTIDE SEQUENCE [LARGE SCALE GENOMIC DNA]</scope>
    <source>
        <strain evidence="3 4">DJ011</strain>
    </source>
</reference>
<evidence type="ECO:0000256" key="1">
    <source>
        <dbReference type="ARBA" id="ARBA00008007"/>
    </source>
</evidence>
<sequence>MGNGIFKYLDIVKESLLSIIYVEDDKCVICKSYIGEGYLCSKCEKRIKLCHGANSMHLNYMDFKYYSATYYSGNVMELIVRLKYKSDFVCGEILSGYMIDKIKQERIPCDFLTYVPMRKKALKKRGYNQSKCLAVNIGKKLDIPVVSVLKKVKDTKDQIGLNRNERWNNIKDSFKVTNEKKIKNKKIILVDDVITTGATAFSCYKELLRAGAEEINILTAAKSNV</sequence>
<proteinExistence type="inferred from homology"/>
<evidence type="ECO:0000313" key="4">
    <source>
        <dbReference type="Proteomes" id="UP000563151"/>
    </source>
</evidence>
<comment type="similarity">
    <text evidence="1">Belongs to the ComF/GntX family.</text>
</comment>
<dbReference type="CDD" id="cd06223">
    <property type="entry name" value="PRTases_typeI"/>
    <property type="match status" value="1"/>
</dbReference>
<evidence type="ECO:0000313" key="3">
    <source>
        <dbReference type="EMBL" id="MBC2399465.1"/>
    </source>
</evidence>
<dbReference type="Gene3D" id="3.40.50.2020">
    <property type="match status" value="1"/>
</dbReference>
<organism evidence="3 4">
    <name type="scientific">Clostridium tetanomorphum</name>
    <dbReference type="NCBI Taxonomy" id="1553"/>
    <lineage>
        <taxon>Bacteria</taxon>
        <taxon>Bacillati</taxon>
        <taxon>Bacillota</taxon>
        <taxon>Clostridia</taxon>
        <taxon>Eubacteriales</taxon>
        <taxon>Clostridiaceae</taxon>
        <taxon>Clostridium</taxon>
    </lineage>
</organism>
<dbReference type="EMBL" id="JAAZWO010000028">
    <property type="protein sequence ID" value="MBC2399465.1"/>
    <property type="molecule type" value="Genomic_DNA"/>
</dbReference>
<gene>
    <name evidence="3" type="ORF">HGG79_17055</name>
</gene>
<dbReference type="SUPFAM" id="SSF53271">
    <property type="entry name" value="PRTase-like"/>
    <property type="match status" value="1"/>
</dbReference>
<evidence type="ECO:0000259" key="2">
    <source>
        <dbReference type="Pfam" id="PF00156"/>
    </source>
</evidence>
<dbReference type="InterPro" id="IPR051910">
    <property type="entry name" value="ComF/GntX_DNA_util-trans"/>
</dbReference>
<accession>A0A923EAI7</accession>
<comment type="caution">
    <text evidence="3">The sequence shown here is derived from an EMBL/GenBank/DDBJ whole genome shotgun (WGS) entry which is preliminary data.</text>
</comment>
<dbReference type="AlphaFoldDB" id="A0A923EAI7"/>
<dbReference type="PANTHER" id="PTHR47505:SF1">
    <property type="entry name" value="DNA UTILIZATION PROTEIN YHGH"/>
    <property type="match status" value="1"/>
</dbReference>
<feature type="domain" description="Phosphoribosyltransferase" evidence="2">
    <location>
        <begin position="134"/>
        <end position="221"/>
    </location>
</feature>
<name>A0A923EAI7_CLOTT</name>
<protein>
    <submittedName>
        <fullName evidence="3">ComF family protein</fullName>
    </submittedName>
</protein>
<dbReference type="InterPro" id="IPR029057">
    <property type="entry name" value="PRTase-like"/>
</dbReference>
<dbReference type="InterPro" id="IPR000836">
    <property type="entry name" value="PRTase_dom"/>
</dbReference>
<dbReference type="Proteomes" id="UP000563151">
    <property type="component" value="Unassembled WGS sequence"/>
</dbReference>